<dbReference type="EC" id="1.6.5.3" evidence="2"/>
<keyword evidence="2" id="KW-0830">Ubiquinone</keyword>
<feature type="region of interest" description="Disordered" evidence="1">
    <location>
        <begin position="55"/>
        <end position="257"/>
    </location>
</feature>
<reference evidence="2" key="1">
    <citation type="submission" date="2020-02" db="EMBL/GenBank/DDBJ databases">
        <authorList>
            <person name="Meier V. D."/>
        </authorList>
    </citation>
    <scope>NUCLEOTIDE SEQUENCE</scope>
    <source>
        <strain evidence="2">AVDCRST_MAG66</strain>
    </source>
</reference>
<dbReference type="EMBL" id="CADCUS010000337">
    <property type="protein sequence ID" value="CAA9415186.1"/>
    <property type="molecule type" value="Genomic_DNA"/>
</dbReference>
<sequence length="257" mass="27139">DGVPRGPPPGARVGGPAPALAGVAGVRRADAGADEGDHRAVPAAALGAAAAAAPGAVGGGVRQPGRHPLLRRGAGADHRRGVGGRDVLHDVQAHPVRRAPRQRLHQHPVRGAGRRRHLRAAEDQAGCRPRGDRGRARVPGVDHAGARRVPRGLRPRAGAAGQLRVLRQPNRAERRGPGGRAAAQREAAPDPRRRAHRPAHRLARAGRDLPRPGALRRGPVHGARDAARRRDRRRARLDRPRDARHPARLPGAGGEEV</sequence>
<dbReference type="AlphaFoldDB" id="A0A6J4PI45"/>
<organism evidence="2">
    <name type="scientific">uncultured Pseudonocardia sp</name>
    <dbReference type="NCBI Taxonomy" id="211455"/>
    <lineage>
        <taxon>Bacteria</taxon>
        <taxon>Bacillati</taxon>
        <taxon>Actinomycetota</taxon>
        <taxon>Actinomycetes</taxon>
        <taxon>Pseudonocardiales</taxon>
        <taxon>Pseudonocardiaceae</taxon>
        <taxon>Pseudonocardia</taxon>
        <taxon>environmental samples</taxon>
    </lineage>
</organism>
<proteinExistence type="predicted"/>
<dbReference type="GO" id="GO:0016491">
    <property type="term" value="F:oxidoreductase activity"/>
    <property type="evidence" value="ECO:0007669"/>
    <property type="project" value="UniProtKB-KW"/>
</dbReference>
<accession>A0A6J4PI45</accession>
<feature type="compositionally biased region" description="Basic residues" evidence="1">
    <location>
        <begin position="193"/>
        <end position="204"/>
    </location>
</feature>
<feature type="non-terminal residue" evidence="2">
    <location>
        <position position="1"/>
    </location>
</feature>
<evidence type="ECO:0000256" key="1">
    <source>
        <dbReference type="SAM" id="MobiDB-lite"/>
    </source>
</evidence>
<feature type="compositionally biased region" description="Basic residues" evidence="1">
    <location>
        <begin position="95"/>
        <end position="118"/>
    </location>
</feature>
<name>A0A6J4PI45_9PSEU</name>
<evidence type="ECO:0000313" key="2">
    <source>
        <dbReference type="EMBL" id="CAA9415186.1"/>
    </source>
</evidence>
<gene>
    <name evidence="2" type="ORF">AVDCRST_MAG66-2283</name>
</gene>
<feature type="non-terminal residue" evidence="2">
    <location>
        <position position="257"/>
    </location>
</feature>
<keyword evidence="2" id="KW-0560">Oxidoreductase</keyword>
<protein>
    <submittedName>
        <fullName evidence="2">NADH-ubiquinone oxidoreductase chain E</fullName>
        <ecNumber evidence="2">1.6.5.3</ecNumber>
    </submittedName>
</protein>